<dbReference type="GO" id="GO:0016887">
    <property type="term" value="F:ATP hydrolysis activity"/>
    <property type="evidence" value="ECO:0007669"/>
    <property type="project" value="InterPro"/>
</dbReference>
<evidence type="ECO:0000256" key="7">
    <source>
        <dbReference type="ARBA" id="ARBA00022741"/>
    </source>
</evidence>
<sequence>MSSPAPLGRCPETTFRRCRVEKSEAEGSRCGASRSSTPCAPPPAFGHLPQLRWGRQEVPETSPPAIELRSIDKSFGAVRANRDVSLQVARGSITGIIGENGAGKSTLMSILYGLYEADSGEIYVDGRRVRIRSPRDAIASGIGMVHQHFMLIDTFTVLENVVLGAEAGPVLRPSLAAARRELDRLGRDYGLRVDPDAIVGTLPVSEQQRVEILKVLYRGARILILDEPSAVLTPQETEQLFRILQALRARGATVILITHKLREIMAVTDMVHVMRHGQVVAERRTAETSSAELAELMVGRKVRLALDKTAPQAGTPVLRARSIGLRDSRGVRLLDGIDLDLRAGEIVGIAGVSGNGQSELLEVLAGIRAPSDGSLAIGERVIDAAHPADPAEMRALGLAHVPEDRHRYAMVAPFAANETAILGYHNEAPFSGTCLLHHRAMVGHCAELMDGYDVRPRQPALRSSSFSGGNQQKLILAREIATRPRILLVGQPTRGVDIGAIEFIHRQLVAARDAGCAILVVSVELDEVMALADRILVMFGGRIVGEVAGDAADERTLGLMMANVWKPGET</sequence>
<evidence type="ECO:0000256" key="4">
    <source>
        <dbReference type="ARBA" id="ARBA00022475"/>
    </source>
</evidence>
<comment type="similarity">
    <text evidence="2">Belongs to the ABC transporter superfamily.</text>
</comment>
<keyword evidence="14" id="KW-1185">Reference proteome</keyword>
<dbReference type="AlphaFoldDB" id="A0A5C8P6K5"/>
<dbReference type="Gene3D" id="3.40.50.300">
    <property type="entry name" value="P-loop containing nucleotide triphosphate hydrolases"/>
    <property type="match status" value="2"/>
</dbReference>
<keyword evidence="8 13" id="KW-0067">ATP-binding</keyword>
<evidence type="ECO:0000256" key="6">
    <source>
        <dbReference type="ARBA" id="ARBA00022737"/>
    </source>
</evidence>
<evidence type="ECO:0000313" key="13">
    <source>
        <dbReference type="EMBL" id="TXL69382.1"/>
    </source>
</evidence>
<name>A0A5C8P6K5_9HYPH</name>
<dbReference type="CDD" id="cd03215">
    <property type="entry name" value="ABC_Carb_Monos_II"/>
    <property type="match status" value="1"/>
</dbReference>
<dbReference type="GO" id="GO:0005886">
    <property type="term" value="C:plasma membrane"/>
    <property type="evidence" value="ECO:0007669"/>
    <property type="project" value="UniProtKB-SubCell"/>
</dbReference>
<dbReference type="InterPro" id="IPR027417">
    <property type="entry name" value="P-loop_NTPase"/>
</dbReference>
<evidence type="ECO:0000256" key="9">
    <source>
        <dbReference type="ARBA" id="ARBA00022967"/>
    </source>
</evidence>
<comment type="subcellular location">
    <subcellularLocation>
        <location evidence="1">Cell membrane</location>
        <topology evidence="1">Peripheral membrane protein</topology>
    </subcellularLocation>
</comment>
<dbReference type="PANTHER" id="PTHR43790">
    <property type="entry name" value="CARBOHYDRATE TRANSPORT ATP-BINDING PROTEIN MG119-RELATED"/>
    <property type="match status" value="1"/>
</dbReference>
<evidence type="ECO:0000256" key="11">
    <source>
        <dbReference type="SAM" id="MobiDB-lite"/>
    </source>
</evidence>
<dbReference type="Pfam" id="PF00005">
    <property type="entry name" value="ABC_tran"/>
    <property type="match status" value="2"/>
</dbReference>
<dbReference type="CDD" id="cd03216">
    <property type="entry name" value="ABC_Carb_Monos_I"/>
    <property type="match status" value="1"/>
</dbReference>
<dbReference type="InterPro" id="IPR003439">
    <property type="entry name" value="ABC_transporter-like_ATP-bd"/>
</dbReference>
<feature type="domain" description="ABC transporter" evidence="12">
    <location>
        <begin position="318"/>
        <end position="565"/>
    </location>
</feature>
<evidence type="ECO:0000259" key="12">
    <source>
        <dbReference type="PROSITE" id="PS50893"/>
    </source>
</evidence>
<dbReference type="Proteomes" id="UP000321638">
    <property type="component" value="Unassembled WGS sequence"/>
</dbReference>
<evidence type="ECO:0000256" key="5">
    <source>
        <dbReference type="ARBA" id="ARBA00022597"/>
    </source>
</evidence>
<dbReference type="OrthoDB" id="7283113at2"/>
<feature type="domain" description="ABC transporter" evidence="12">
    <location>
        <begin position="66"/>
        <end position="301"/>
    </location>
</feature>
<evidence type="ECO:0000313" key="14">
    <source>
        <dbReference type="Proteomes" id="UP000321638"/>
    </source>
</evidence>
<dbReference type="SMART" id="SM00382">
    <property type="entry name" value="AAA"/>
    <property type="match status" value="2"/>
</dbReference>
<comment type="caution">
    <text evidence="13">The sequence shown here is derived from an EMBL/GenBank/DDBJ whole genome shotgun (WGS) entry which is preliminary data.</text>
</comment>
<dbReference type="PROSITE" id="PS50893">
    <property type="entry name" value="ABC_TRANSPORTER_2"/>
    <property type="match status" value="2"/>
</dbReference>
<evidence type="ECO:0000256" key="8">
    <source>
        <dbReference type="ARBA" id="ARBA00022840"/>
    </source>
</evidence>
<proteinExistence type="inferred from homology"/>
<dbReference type="PROSITE" id="PS00211">
    <property type="entry name" value="ABC_TRANSPORTER_1"/>
    <property type="match status" value="1"/>
</dbReference>
<dbReference type="GO" id="GO:0005524">
    <property type="term" value="F:ATP binding"/>
    <property type="evidence" value="ECO:0007669"/>
    <property type="project" value="UniProtKB-KW"/>
</dbReference>
<accession>A0A5C8P6K5</accession>
<evidence type="ECO:0000256" key="1">
    <source>
        <dbReference type="ARBA" id="ARBA00004202"/>
    </source>
</evidence>
<protein>
    <submittedName>
        <fullName evidence="13">ABC transporter ATP-binding protein</fullName>
    </submittedName>
</protein>
<organism evidence="13 14">
    <name type="scientific">Vineibacter terrae</name>
    <dbReference type="NCBI Taxonomy" id="2586908"/>
    <lineage>
        <taxon>Bacteria</taxon>
        <taxon>Pseudomonadati</taxon>
        <taxon>Pseudomonadota</taxon>
        <taxon>Alphaproteobacteria</taxon>
        <taxon>Hyphomicrobiales</taxon>
        <taxon>Vineibacter</taxon>
    </lineage>
</organism>
<dbReference type="SUPFAM" id="SSF52540">
    <property type="entry name" value="P-loop containing nucleoside triphosphate hydrolases"/>
    <property type="match status" value="2"/>
</dbReference>
<evidence type="ECO:0000256" key="3">
    <source>
        <dbReference type="ARBA" id="ARBA00022448"/>
    </source>
</evidence>
<keyword evidence="6" id="KW-0677">Repeat</keyword>
<keyword evidence="4" id="KW-1003">Cell membrane</keyword>
<keyword evidence="3" id="KW-0813">Transport</keyword>
<dbReference type="InterPro" id="IPR003593">
    <property type="entry name" value="AAA+_ATPase"/>
</dbReference>
<feature type="region of interest" description="Disordered" evidence="11">
    <location>
        <begin position="23"/>
        <end position="48"/>
    </location>
</feature>
<dbReference type="FunFam" id="3.40.50.300:FF:000127">
    <property type="entry name" value="Ribose import ATP-binding protein RbsA"/>
    <property type="match status" value="1"/>
</dbReference>
<dbReference type="PANTHER" id="PTHR43790:SF4">
    <property type="entry name" value="GUANOSINE IMPORT ATP-BINDING PROTEIN NUPO"/>
    <property type="match status" value="1"/>
</dbReference>
<reference evidence="13 14" key="1">
    <citation type="submission" date="2019-06" db="EMBL/GenBank/DDBJ databases">
        <title>New taxonomy in bacterial strain CC-CFT640, isolated from vineyard.</title>
        <authorList>
            <person name="Lin S.-Y."/>
            <person name="Tsai C.-F."/>
            <person name="Young C.-C."/>
        </authorList>
    </citation>
    <scope>NUCLEOTIDE SEQUENCE [LARGE SCALE GENOMIC DNA]</scope>
    <source>
        <strain evidence="13 14">CC-CFT640</strain>
    </source>
</reference>
<evidence type="ECO:0000256" key="10">
    <source>
        <dbReference type="ARBA" id="ARBA00023136"/>
    </source>
</evidence>
<dbReference type="EMBL" id="VDUZ01000085">
    <property type="protein sequence ID" value="TXL69382.1"/>
    <property type="molecule type" value="Genomic_DNA"/>
</dbReference>
<gene>
    <name evidence="13" type="ORF">FHP25_39225</name>
</gene>
<dbReference type="InterPro" id="IPR017871">
    <property type="entry name" value="ABC_transporter-like_CS"/>
</dbReference>
<evidence type="ECO:0000256" key="2">
    <source>
        <dbReference type="ARBA" id="ARBA00005417"/>
    </source>
</evidence>
<dbReference type="InterPro" id="IPR050107">
    <property type="entry name" value="ABC_carbohydrate_import_ATPase"/>
</dbReference>
<keyword evidence="5" id="KW-0762">Sugar transport</keyword>
<keyword evidence="9" id="KW-1278">Translocase</keyword>
<keyword evidence="7" id="KW-0547">Nucleotide-binding</keyword>
<keyword evidence="10" id="KW-0472">Membrane</keyword>